<accession>A0A2C7A6T4</accession>
<dbReference type="RefSeq" id="WP_099096745.1">
    <property type="nucleotide sequence ID" value="NZ_PDNU01000037.1"/>
</dbReference>
<dbReference type="Proteomes" id="UP000223527">
    <property type="component" value="Unassembled WGS sequence"/>
</dbReference>
<gene>
    <name evidence="1" type="ORF">CR162_17070</name>
</gene>
<evidence type="ECO:0008006" key="3">
    <source>
        <dbReference type="Google" id="ProtNLM"/>
    </source>
</evidence>
<dbReference type="AlphaFoldDB" id="A0A2C7A6T4"/>
<evidence type="ECO:0000313" key="1">
    <source>
        <dbReference type="EMBL" id="PHK93699.1"/>
    </source>
</evidence>
<proteinExistence type="predicted"/>
<organism evidence="1 2">
    <name type="scientific">Teichococcus rhizosphaerae</name>
    <dbReference type="NCBI Taxonomy" id="1335062"/>
    <lineage>
        <taxon>Bacteria</taxon>
        <taxon>Pseudomonadati</taxon>
        <taxon>Pseudomonadota</taxon>
        <taxon>Alphaproteobacteria</taxon>
        <taxon>Acetobacterales</taxon>
        <taxon>Roseomonadaceae</taxon>
        <taxon>Roseomonas</taxon>
    </lineage>
</organism>
<keyword evidence="2" id="KW-1185">Reference proteome</keyword>
<evidence type="ECO:0000313" key="2">
    <source>
        <dbReference type="Proteomes" id="UP000223527"/>
    </source>
</evidence>
<name>A0A2C7A6T4_9PROT</name>
<reference evidence="1 2" key="1">
    <citation type="submission" date="2017-10" db="EMBL/GenBank/DDBJ databases">
        <authorList>
            <person name="Banno H."/>
            <person name="Chua N.-H."/>
        </authorList>
    </citation>
    <scope>NUCLEOTIDE SEQUENCE [LARGE SCALE GENOMIC DNA]</scope>
    <source>
        <strain evidence="1 2">YW11</strain>
    </source>
</reference>
<dbReference type="EMBL" id="PDNU01000037">
    <property type="protein sequence ID" value="PHK93699.1"/>
    <property type="molecule type" value="Genomic_DNA"/>
</dbReference>
<protein>
    <recommendedName>
        <fullName evidence="3">Flagellar assembly protein FliH/Type III secretion system HrpE domain-containing protein</fullName>
    </recommendedName>
</protein>
<comment type="caution">
    <text evidence="1">The sequence shown here is derived from an EMBL/GenBank/DDBJ whole genome shotgun (WGS) entry which is preliminary data.</text>
</comment>
<dbReference type="OrthoDB" id="7277964at2"/>
<sequence>MMARPFQPPSLYALLADEDGTAAARLAAEERIRAQAHEAGRQRGLEEGLARGRGEGEAAGRARLEQDMQAALALHAQRGAAAAAAALEALLRQRDEERLRQDAHLRGLVAAALEAVFPVLLARAAGGEVAALLAAALAEREADGITLHAHPATLDAARQDGFPEGRMPARLRLLPDERMPQGRAEARWADGGLLYDPAALMARVLAVLGDTPADDMPQETQQ</sequence>